<dbReference type="PANTHER" id="PTHR19211">
    <property type="entry name" value="ATP-BINDING TRANSPORT PROTEIN-RELATED"/>
    <property type="match status" value="1"/>
</dbReference>
<dbReference type="InterPro" id="IPR003593">
    <property type="entry name" value="AAA+_ATPase"/>
</dbReference>
<dbReference type="InterPro" id="IPR027417">
    <property type="entry name" value="P-loop_NTPase"/>
</dbReference>
<dbReference type="FunFam" id="3.40.50.300:FF:001197">
    <property type="entry name" value="Putative ATP-binding cassette family ATPase"/>
    <property type="match status" value="1"/>
</dbReference>
<dbReference type="EMBL" id="CAMGYJ010000002">
    <property type="protein sequence ID" value="CAI0376424.1"/>
    <property type="molecule type" value="Genomic_DNA"/>
</dbReference>
<keyword evidence="2" id="KW-0547">Nucleotide-binding</keyword>
<dbReference type="FunFam" id="3.40.50.300:FF:001092">
    <property type="entry name" value="ATP-binding cassette sub-family F member 2"/>
    <property type="match status" value="1"/>
</dbReference>
<feature type="domain" description="ABC transporter" evidence="5">
    <location>
        <begin position="161"/>
        <end position="407"/>
    </location>
</feature>
<keyword evidence="1" id="KW-0677">Repeat</keyword>
<dbReference type="Proteomes" id="UP001154282">
    <property type="component" value="Unassembled WGS sequence"/>
</dbReference>
<sequence>MGRNRVPEGGAAGAGAGKGNSTTNKEAAAAATARKKDKLSVSALLSMDQKPDKPNISKLKQKPITQSYTDGIDLPPSDDDADDSDEERNRLAANQRRTDRNPHIDQSKKLGKKEFRATRAIDQPAAKKGDLEDDRDPFTVAIGKSRASDDQQEGAANSKDISIEGFTVSVRGKELLKDAELKISHGRRYGLVGPNGKGKSTLLKLLAWRKLPLPKNMDVLLVEQEVAKDDRSALQVVVSADAELVKLRREVDAALQDDDAGDRVVELYDRLQQMGSDGAEARASKILAGLGFGVEMQARATRSLSGGERMRVSLAMALFVQPSLLLLDEPTNHLDLRAVLWLEEYLCRWKKTLVVVSHDRDFLNAVCNEIIHLDSKKLHMYRGNFDNFKREYEQRQKAESKRDETYAKLLKAAKRSGSKLQQEKVKDRASNCRRGKGKVVVDDGELPSIKAIGKRKEYKVEFHFPVPTELKRPLLQLVGVSYRHQDRADFTLSNLCVDVDMGTRVAIVGANGAGKSTLLKLLAGEFVPKDSADVMRNPNLRIGMYSQHFVDQLTMDETPVQYLMRLYPERFSKQQDVHEALGKFGLQCNHDTLIAKLSGGQKARVAFASISCSRPHVLLLDEPTNHLDMQSIDALANALDEFEGGVILVSHDSRLISSVCNNNDDGERKVSQIWVVKDGTVEIYEGTFEDYKEELLRVIRDEVDD</sequence>
<evidence type="ECO:0000256" key="1">
    <source>
        <dbReference type="ARBA" id="ARBA00022737"/>
    </source>
</evidence>
<organism evidence="6 7">
    <name type="scientific">Linum tenue</name>
    <dbReference type="NCBI Taxonomy" id="586396"/>
    <lineage>
        <taxon>Eukaryota</taxon>
        <taxon>Viridiplantae</taxon>
        <taxon>Streptophyta</taxon>
        <taxon>Embryophyta</taxon>
        <taxon>Tracheophyta</taxon>
        <taxon>Spermatophyta</taxon>
        <taxon>Magnoliopsida</taxon>
        <taxon>eudicotyledons</taxon>
        <taxon>Gunneridae</taxon>
        <taxon>Pentapetalae</taxon>
        <taxon>rosids</taxon>
        <taxon>fabids</taxon>
        <taxon>Malpighiales</taxon>
        <taxon>Linaceae</taxon>
        <taxon>Linum</taxon>
    </lineage>
</organism>
<evidence type="ECO:0000256" key="2">
    <source>
        <dbReference type="ARBA" id="ARBA00022741"/>
    </source>
</evidence>
<evidence type="ECO:0000259" key="5">
    <source>
        <dbReference type="PROSITE" id="PS50893"/>
    </source>
</evidence>
<keyword evidence="7" id="KW-1185">Reference proteome</keyword>
<dbReference type="PROSITE" id="PS00211">
    <property type="entry name" value="ABC_TRANSPORTER_1"/>
    <property type="match status" value="2"/>
</dbReference>
<feature type="compositionally biased region" description="Acidic residues" evidence="4">
    <location>
        <begin position="76"/>
        <end position="86"/>
    </location>
</feature>
<dbReference type="SMART" id="SM00382">
    <property type="entry name" value="AAA"/>
    <property type="match status" value="2"/>
</dbReference>
<dbReference type="GO" id="GO:0005524">
    <property type="term" value="F:ATP binding"/>
    <property type="evidence" value="ECO:0007669"/>
    <property type="project" value="UniProtKB-KW"/>
</dbReference>
<name>A0AAV0GTY1_9ROSI</name>
<dbReference type="InterPro" id="IPR003439">
    <property type="entry name" value="ABC_transporter-like_ATP-bd"/>
</dbReference>
<evidence type="ECO:0000313" key="6">
    <source>
        <dbReference type="EMBL" id="CAI0376424.1"/>
    </source>
</evidence>
<feature type="compositionally biased region" description="Basic and acidic residues" evidence="4">
    <location>
        <begin position="96"/>
        <end position="130"/>
    </location>
</feature>
<dbReference type="CDD" id="cd03221">
    <property type="entry name" value="ABCF_EF-3"/>
    <property type="match status" value="2"/>
</dbReference>
<dbReference type="Gene3D" id="3.40.50.300">
    <property type="entry name" value="P-loop containing nucleotide triphosphate hydrolases"/>
    <property type="match status" value="2"/>
</dbReference>
<proteinExistence type="predicted"/>
<evidence type="ECO:0000256" key="4">
    <source>
        <dbReference type="SAM" id="MobiDB-lite"/>
    </source>
</evidence>
<keyword evidence="3" id="KW-0067">ATP-binding</keyword>
<evidence type="ECO:0000313" key="7">
    <source>
        <dbReference type="Proteomes" id="UP001154282"/>
    </source>
</evidence>
<dbReference type="InterPro" id="IPR017871">
    <property type="entry name" value="ABC_transporter-like_CS"/>
</dbReference>
<comment type="caution">
    <text evidence="6">The sequence shown here is derived from an EMBL/GenBank/DDBJ whole genome shotgun (WGS) entry which is preliminary data.</text>
</comment>
<dbReference type="GO" id="GO:0016887">
    <property type="term" value="F:ATP hydrolysis activity"/>
    <property type="evidence" value="ECO:0007669"/>
    <property type="project" value="InterPro"/>
</dbReference>
<reference evidence="6" key="1">
    <citation type="submission" date="2022-08" db="EMBL/GenBank/DDBJ databases">
        <authorList>
            <person name="Gutierrez-Valencia J."/>
        </authorList>
    </citation>
    <scope>NUCLEOTIDE SEQUENCE</scope>
</reference>
<dbReference type="InterPro" id="IPR050611">
    <property type="entry name" value="ABCF"/>
</dbReference>
<feature type="region of interest" description="Disordered" evidence="4">
    <location>
        <begin position="1"/>
        <end position="135"/>
    </location>
</feature>
<dbReference type="PROSITE" id="PS50893">
    <property type="entry name" value="ABC_TRANSPORTER_2"/>
    <property type="match status" value="2"/>
</dbReference>
<dbReference type="PANTHER" id="PTHR19211:SF14">
    <property type="entry name" value="ATP-BINDING CASSETTE SUB-FAMILY F MEMBER 1"/>
    <property type="match status" value="1"/>
</dbReference>
<gene>
    <name evidence="6" type="ORF">LITE_LOCUS1010</name>
</gene>
<dbReference type="AlphaFoldDB" id="A0AAV0GTY1"/>
<dbReference type="SUPFAM" id="SSF52540">
    <property type="entry name" value="P-loop containing nucleoside triphosphate hydrolases"/>
    <property type="match status" value="2"/>
</dbReference>
<evidence type="ECO:0000256" key="3">
    <source>
        <dbReference type="ARBA" id="ARBA00022840"/>
    </source>
</evidence>
<dbReference type="Pfam" id="PF00005">
    <property type="entry name" value="ABC_tran"/>
    <property type="match status" value="2"/>
</dbReference>
<feature type="domain" description="ABC transporter" evidence="5">
    <location>
        <begin position="475"/>
        <end position="703"/>
    </location>
</feature>
<dbReference type="FunFam" id="3.40.50.300:FF:000011">
    <property type="entry name" value="Putative ABC transporter ATP-binding component"/>
    <property type="match status" value="1"/>
</dbReference>
<accession>A0AAV0GTY1</accession>
<protein>
    <recommendedName>
        <fullName evidence="5">ABC transporter domain-containing protein</fullName>
    </recommendedName>
</protein>